<organism evidence="4 5">
    <name type="scientific">Rhodotorula toruloides</name>
    <name type="common">Yeast</name>
    <name type="synonym">Rhodosporidium toruloides</name>
    <dbReference type="NCBI Taxonomy" id="5286"/>
    <lineage>
        <taxon>Eukaryota</taxon>
        <taxon>Fungi</taxon>
        <taxon>Dikarya</taxon>
        <taxon>Basidiomycota</taxon>
        <taxon>Pucciniomycotina</taxon>
        <taxon>Microbotryomycetes</taxon>
        <taxon>Sporidiobolales</taxon>
        <taxon>Sporidiobolaceae</taxon>
        <taxon>Rhodotorula</taxon>
    </lineage>
</organism>
<evidence type="ECO:0000313" key="4">
    <source>
        <dbReference type="EMBL" id="CTR05647.1"/>
    </source>
</evidence>
<accession>A0A0K3CAH5</accession>
<dbReference type="EMBL" id="CWKI01000002">
    <property type="protein sequence ID" value="CTR05647.1"/>
    <property type="molecule type" value="Genomic_DNA"/>
</dbReference>
<feature type="compositionally biased region" description="Acidic residues" evidence="1">
    <location>
        <begin position="30"/>
        <end position="40"/>
    </location>
</feature>
<evidence type="ECO:0000256" key="1">
    <source>
        <dbReference type="SAM" id="MobiDB-lite"/>
    </source>
</evidence>
<name>A0A0K3CAH5_RHOTO</name>
<keyword evidence="2" id="KW-1133">Transmembrane helix</keyword>
<protein>
    <recommendedName>
        <fullName evidence="3">Nucleotide-diphospho-sugar transferase domain-containing protein</fullName>
    </recommendedName>
</protein>
<keyword evidence="5" id="KW-1185">Reference proteome</keyword>
<dbReference type="Pfam" id="PF03407">
    <property type="entry name" value="Nucleotid_trans"/>
    <property type="match status" value="1"/>
</dbReference>
<proteinExistence type="predicted"/>
<keyword evidence="2" id="KW-0472">Membrane</keyword>
<dbReference type="OMA" id="VPQARNW"/>
<dbReference type="InterPro" id="IPR005069">
    <property type="entry name" value="Nucl-diP-sugar_transferase"/>
</dbReference>
<reference evidence="4 5" key="1">
    <citation type="submission" date="2015-07" db="EMBL/GenBank/DDBJ databases">
        <authorList>
            <person name="Cajimat M.N.B."/>
            <person name="Milazzo M.L."/>
            <person name="Fulhorst C.F."/>
        </authorList>
    </citation>
    <scope>NUCLEOTIDE SEQUENCE [LARGE SCALE GENOMIC DNA]</scope>
    <source>
        <strain evidence="4">Single colony</strain>
    </source>
</reference>
<keyword evidence="2" id="KW-0812">Transmembrane</keyword>
<evidence type="ECO:0000259" key="3">
    <source>
        <dbReference type="Pfam" id="PF03407"/>
    </source>
</evidence>
<dbReference type="Proteomes" id="UP000199069">
    <property type="component" value="Unassembled WGS sequence"/>
</dbReference>
<feature type="compositionally biased region" description="Basic and acidic residues" evidence="1">
    <location>
        <begin position="1"/>
        <end position="20"/>
    </location>
</feature>
<gene>
    <name evidence="4" type="primary">FGENESH: predicted gene_2.677</name>
    <name evidence="4" type="ORF">BN2166_0015080</name>
</gene>
<dbReference type="AlphaFoldDB" id="A0A0K3CAH5"/>
<feature type="region of interest" description="Disordered" evidence="1">
    <location>
        <begin position="1"/>
        <end position="40"/>
    </location>
</feature>
<feature type="transmembrane region" description="Helical" evidence="2">
    <location>
        <begin position="77"/>
        <end position="98"/>
    </location>
</feature>
<evidence type="ECO:0000256" key="2">
    <source>
        <dbReference type="SAM" id="Phobius"/>
    </source>
</evidence>
<sequence>MSRSAPRPDTEAHQLLETKSPHVGISLPASEDEQEDDEDATVFGSEVDDDDWLEGLNGHKGRLRILRDSWADQARRPLVVGVAVAVLFLLAILITAPANPRSRQVLSSPSRWSLPFRKPPRVQRDPKVSLASYLDSHFGRKKGTEGETVVMWTMATGSYVPQARNWDLKRAELEMEDAVVVLCLDAECLDECEQGGLRAYGGYLREFVDLPPETSGRMREKRGAERGHFMAFLKFKAMLEMAQSGFPSLFFEGDTFLTTNPFPHMLPLSSPTWDLQFTEDVGYIVNFGWIFARPSEGTIKLFQAAFDAYVAHNEWDQLLLSNTIIKEGGKEWRGEKGDEHWWIVELLGTRINMLPLDKFQATHPVMLEWYKPDPNAPEPVMNHLTAFFFPNRQFYPKERGWATNIDSFYTHPRPVLSPSPISASIQSIMKYARLVHVLARKTGMALQVPQNVTVEWENGEEEGKWTREWTRVVSVEAAMELDLDLLEARFFEHAARYLPSNTLSSWQSHTRTLSVADFDSPIALVERLLELKEEDGEGGRVVRLDGWEASEAEEWDLDEIEGVEDEFKKVPACEGYHMDHLPFPWCKPLPLDYA</sequence>
<evidence type="ECO:0000313" key="5">
    <source>
        <dbReference type="Proteomes" id="UP000199069"/>
    </source>
</evidence>
<feature type="domain" description="Nucleotide-diphospho-sugar transferase" evidence="3">
    <location>
        <begin position="178"/>
        <end position="359"/>
    </location>
</feature>